<evidence type="ECO:0000313" key="1">
    <source>
        <dbReference type="EMBL" id="GBN60435.1"/>
    </source>
</evidence>
<sequence length="107" mass="11999">MRPCASLNHSSLCVCVYPKKPSSHLFLAPGSTLNDRPPQLLRALWSPHNSSHYERLMRRPPILPGFDPSAEIIPENHTTILYPPRERVLANLCGSFSSMNFAMLGIM</sequence>
<proteinExistence type="predicted"/>
<dbReference type="AlphaFoldDB" id="A0A4Y2Q8B4"/>
<evidence type="ECO:0000313" key="2">
    <source>
        <dbReference type="Proteomes" id="UP000499080"/>
    </source>
</evidence>
<gene>
    <name evidence="1" type="ORF">AVEN_87775_1</name>
</gene>
<comment type="caution">
    <text evidence="1">The sequence shown here is derived from an EMBL/GenBank/DDBJ whole genome shotgun (WGS) entry which is preliminary data.</text>
</comment>
<dbReference type="EMBL" id="BGPR01013396">
    <property type="protein sequence ID" value="GBN60435.1"/>
    <property type="molecule type" value="Genomic_DNA"/>
</dbReference>
<dbReference type="Proteomes" id="UP000499080">
    <property type="component" value="Unassembled WGS sequence"/>
</dbReference>
<organism evidence="1 2">
    <name type="scientific">Araneus ventricosus</name>
    <name type="common">Orbweaver spider</name>
    <name type="synonym">Epeira ventricosa</name>
    <dbReference type="NCBI Taxonomy" id="182803"/>
    <lineage>
        <taxon>Eukaryota</taxon>
        <taxon>Metazoa</taxon>
        <taxon>Ecdysozoa</taxon>
        <taxon>Arthropoda</taxon>
        <taxon>Chelicerata</taxon>
        <taxon>Arachnida</taxon>
        <taxon>Araneae</taxon>
        <taxon>Araneomorphae</taxon>
        <taxon>Entelegynae</taxon>
        <taxon>Araneoidea</taxon>
        <taxon>Araneidae</taxon>
        <taxon>Araneus</taxon>
    </lineage>
</organism>
<accession>A0A4Y2Q8B4</accession>
<name>A0A4Y2Q8B4_ARAVE</name>
<keyword evidence="2" id="KW-1185">Reference proteome</keyword>
<reference evidence="1 2" key="1">
    <citation type="journal article" date="2019" name="Sci. Rep.">
        <title>Orb-weaving spider Araneus ventricosus genome elucidates the spidroin gene catalogue.</title>
        <authorList>
            <person name="Kono N."/>
            <person name="Nakamura H."/>
            <person name="Ohtoshi R."/>
            <person name="Moran D.A.P."/>
            <person name="Shinohara A."/>
            <person name="Yoshida Y."/>
            <person name="Fujiwara M."/>
            <person name="Mori M."/>
            <person name="Tomita M."/>
            <person name="Arakawa K."/>
        </authorList>
    </citation>
    <scope>NUCLEOTIDE SEQUENCE [LARGE SCALE GENOMIC DNA]</scope>
</reference>
<protein>
    <submittedName>
        <fullName evidence="1">Uncharacterized protein</fullName>
    </submittedName>
</protein>